<feature type="transmembrane region" description="Helical" evidence="1">
    <location>
        <begin position="20"/>
        <end position="39"/>
    </location>
</feature>
<keyword evidence="1" id="KW-0472">Membrane</keyword>
<evidence type="ECO:0000256" key="1">
    <source>
        <dbReference type="SAM" id="Phobius"/>
    </source>
</evidence>
<dbReference type="OrthoDB" id="4869494at2"/>
<accession>A0A4P6MR12</accession>
<dbReference type="KEGG" id="jli:EXU32_03425"/>
<gene>
    <name evidence="2" type="ORF">EXU32_03425</name>
</gene>
<organism evidence="2 3">
    <name type="scientific">Janibacter limosus</name>
    <dbReference type="NCBI Taxonomy" id="53458"/>
    <lineage>
        <taxon>Bacteria</taxon>
        <taxon>Bacillati</taxon>
        <taxon>Actinomycetota</taxon>
        <taxon>Actinomycetes</taxon>
        <taxon>Micrococcales</taxon>
        <taxon>Intrasporangiaceae</taxon>
        <taxon>Janibacter</taxon>
    </lineage>
</organism>
<sequence length="151" mass="15527">MSGALPSARDRLADEGGTAVIEFVWLAVLLLVPLIYLVLCLARLQAGSYAVTQAARESARAFVTAKDDPSARARSQAAADIAFEDQGFTAGGSLSVSCSAAPCLSPGESVTTQAAVSVPLPLVPAFLGDSVPLQIPVSATQVAPVPQYEVR</sequence>
<name>A0A4P6MR12_9MICO</name>
<dbReference type="EMBL" id="CP036164">
    <property type="protein sequence ID" value="QBF45399.1"/>
    <property type="molecule type" value="Genomic_DNA"/>
</dbReference>
<dbReference type="Proteomes" id="UP000290408">
    <property type="component" value="Chromosome"/>
</dbReference>
<keyword evidence="1" id="KW-1133">Transmembrane helix</keyword>
<reference evidence="2 3" key="1">
    <citation type="submission" date="2019-02" db="EMBL/GenBank/DDBJ databases">
        <title>Genomic data mining of an Antarctic deep-sea actinobacterium, Janibacterlimosus P3-3-X1.</title>
        <authorList>
            <person name="Liao L."/>
            <person name="Chen B."/>
        </authorList>
    </citation>
    <scope>NUCLEOTIDE SEQUENCE [LARGE SCALE GENOMIC DNA]</scope>
    <source>
        <strain evidence="2 3">P3-3-X1</strain>
    </source>
</reference>
<dbReference type="STRING" id="1216970.GCA_001570985_00360"/>
<protein>
    <submittedName>
        <fullName evidence="2">Pilus assembly protein</fullName>
    </submittedName>
</protein>
<evidence type="ECO:0000313" key="2">
    <source>
        <dbReference type="EMBL" id="QBF45399.1"/>
    </source>
</evidence>
<proteinExistence type="predicted"/>
<keyword evidence="3" id="KW-1185">Reference proteome</keyword>
<dbReference type="AlphaFoldDB" id="A0A4P6MR12"/>
<keyword evidence="1" id="KW-0812">Transmembrane</keyword>
<dbReference type="RefSeq" id="WP_130628637.1">
    <property type="nucleotide sequence ID" value="NZ_CP036164.1"/>
</dbReference>
<evidence type="ECO:0000313" key="3">
    <source>
        <dbReference type="Proteomes" id="UP000290408"/>
    </source>
</evidence>